<dbReference type="EMBL" id="KV453872">
    <property type="protein sequence ID" value="ODV82862.1"/>
    <property type="molecule type" value="Genomic_DNA"/>
</dbReference>
<dbReference type="Proteomes" id="UP000094801">
    <property type="component" value="Unassembled WGS sequence"/>
</dbReference>
<dbReference type="AlphaFoldDB" id="A0A1E4STW5"/>
<sequence>MSFSDTETALVPKEQLSPIDALITIECILLESPYDNSNLKLFKSLNKLYMLLNKFNGYPMFINCIFDKFHDIKDKLLILSCCCSLQLDCFHLCCFIIQWFYNHVHDHDHDHEGCSIDLDCCIELLNWIWNSCWNLNDDLDLDLDIVMHTIHIISLYIIKIDQEQMINWLKLINPDKLSDLKFDFYLKLIIQLMSDLNNVNYDLLQIYNHLNDNITTTTTTLVKKINVSSNVNESPKSYKFYLQQQQQDQIPEWFEIFNDNTRKCSDDYTLLSSSTTTTEPNTNDNLKFKTKLNYMIHRFKKSSNTTTPQICLSSSPPPIKTIIKYKWLDWFWSFWYPVDDT</sequence>
<keyword evidence="2" id="KW-1185">Reference proteome</keyword>
<accession>A0A1E4STW5</accession>
<evidence type="ECO:0000313" key="2">
    <source>
        <dbReference type="Proteomes" id="UP000094801"/>
    </source>
</evidence>
<organism evidence="1 2">
    <name type="scientific">[Candida] arabinofermentans NRRL YB-2248</name>
    <dbReference type="NCBI Taxonomy" id="983967"/>
    <lineage>
        <taxon>Eukaryota</taxon>
        <taxon>Fungi</taxon>
        <taxon>Dikarya</taxon>
        <taxon>Ascomycota</taxon>
        <taxon>Saccharomycotina</taxon>
        <taxon>Pichiomycetes</taxon>
        <taxon>Pichiales</taxon>
        <taxon>Pichiaceae</taxon>
        <taxon>Ogataea</taxon>
        <taxon>Ogataea/Candida clade</taxon>
    </lineage>
</organism>
<protein>
    <submittedName>
        <fullName evidence="1">Uncharacterized protein</fullName>
    </submittedName>
</protein>
<name>A0A1E4STW5_9ASCO</name>
<proteinExistence type="predicted"/>
<gene>
    <name evidence="1" type="ORF">CANARDRAFT_10152</name>
</gene>
<evidence type="ECO:0000313" key="1">
    <source>
        <dbReference type="EMBL" id="ODV82862.1"/>
    </source>
</evidence>
<reference evidence="2" key="1">
    <citation type="submission" date="2016-04" db="EMBL/GenBank/DDBJ databases">
        <title>Comparative genomics of biotechnologically important yeasts.</title>
        <authorList>
            <consortium name="DOE Joint Genome Institute"/>
            <person name="Riley R."/>
            <person name="Haridas S."/>
            <person name="Wolfe K.H."/>
            <person name="Lopes M.R."/>
            <person name="Hittinger C.T."/>
            <person name="Goker M."/>
            <person name="Salamov A."/>
            <person name="Wisecaver J."/>
            <person name="Long T.M."/>
            <person name="Aerts A.L."/>
            <person name="Barry K."/>
            <person name="Choi C."/>
            <person name="Clum A."/>
            <person name="Coughlan A.Y."/>
            <person name="Deshpande S."/>
            <person name="Douglass A.P."/>
            <person name="Hanson S.J."/>
            <person name="Klenk H.-P."/>
            <person name="Labutti K."/>
            <person name="Lapidus A."/>
            <person name="Lindquist E."/>
            <person name="Lipzen A."/>
            <person name="Meier-Kolthoff J.P."/>
            <person name="Ohm R.A."/>
            <person name="Otillar R.P."/>
            <person name="Pangilinan J."/>
            <person name="Peng Y."/>
            <person name="Rokas A."/>
            <person name="Rosa C.A."/>
            <person name="Scheuner C."/>
            <person name="Sibirny A.A."/>
            <person name="Slot J.C."/>
            <person name="Stielow J.B."/>
            <person name="Sun H."/>
            <person name="Kurtzman C.P."/>
            <person name="Blackwell M."/>
            <person name="Grigoriev I.V."/>
            <person name="Jeffries T.W."/>
        </authorList>
    </citation>
    <scope>NUCLEOTIDE SEQUENCE [LARGE SCALE GENOMIC DNA]</scope>
    <source>
        <strain evidence="2">NRRL YB-2248</strain>
    </source>
</reference>
<dbReference type="OrthoDB" id="3988553at2759"/>